<evidence type="ECO:0000313" key="1">
    <source>
        <dbReference type="EMBL" id="WAP61519.1"/>
    </source>
</evidence>
<reference evidence="1" key="1">
    <citation type="journal article" date="2024" name="Int. J. Syst. Evol. Microbiol.">
        <title>Pseudomonas fortuita sp. nov., isolated from the endosphere of a wild yam.</title>
        <authorList>
            <person name="Carlier A."/>
            <person name="Beaumel M."/>
            <person name="Moreau S."/>
            <person name="Acar T."/>
            <person name="Sana T.G."/>
            <person name="Cnockaert M."/>
            <person name="Vandamme P."/>
        </authorList>
    </citation>
    <scope>NUCLEOTIDE SEQUENCE</scope>
    <source>
        <strain evidence="1">GMI12077</strain>
    </source>
</reference>
<name>A0ACD4P0G3_9PSED</name>
<keyword evidence="2" id="KW-1185">Reference proteome</keyword>
<proteinExistence type="predicted"/>
<gene>
    <name evidence="1" type="ORF">OZ911_16470</name>
</gene>
<evidence type="ECO:0000313" key="2">
    <source>
        <dbReference type="Proteomes" id="UP001163982"/>
    </source>
</evidence>
<organism evidence="1 2">
    <name type="scientific">Pseudomonas fortuita</name>
    <dbReference type="NCBI Taxonomy" id="3233375"/>
    <lineage>
        <taxon>Bacteria</taxon>
        <taxon>Pseudomonadati</taxon>
        <taxon>Pseudomonadota</taxon>
        <taxon>Gammaproteobacteria</taxon>
        <taxon>Pseudomonadales</taxon>
        <taxon>Pseudomonadaceae</taxon>
        <taxon>Pseudomonas</taxon>
    </lineage>
</organism>
<protein>
    <submittedName>
        <fullName evidence="1">Uncharacterized protein</fullName>
    </submittedName>
</protein>
<sequence length="44" mass="4883">MHHARLGVDDDSRLEGHDHEVLNARFGQVDVVLVTDQDVAAMVD</sequence>
<dbReference type="Proteomes" id="UP001163982">
    <property type="component" value="Chromosome"/>
</dbReference>
<accession>A0ACD4P0G3</accession>
<dbReference type="EMBL" id="CP114035">
    <property type="protein sequence ID" value="WAP61519.1"/>
    <property type="molecule type" value="Genomic_DNA"/>
</dbReference>